<dbReference type="RefSeq" id="WP_119900398.1">
    <property type="nucleotide sequence ID" value="NZ_QNRC01000048.1"/>
</dbReference>
<dbReference type="EMBL" id="QZEW01000107">
    <property type="protein sequence ID" value="RJL05726.1"/>
    <property type="molecule type" value="Genomic_DNA"/>
</dbReference>
<dbReference type="GO" id="GO:0042597">
    <property type="term" value="C:periplasmic space"/>
    <property type="evidence" value="ECO:0007669"/>
    <property type="project" value="UniProtKB-SubCell"/>
</dbReference>
<dbReference type="Gene3D" id="3.40.190.10">
    <property type="entry name" value="Periplasmic binding protein-like II"/>
    <property type="match status" value="1"/>
</dbReference>
<feature type="chain" id="PRO_5019112480" evidence="3">
    <location>
        <begin position="21"/>
        <end position="423"/>
    </location>
</feature>
<evidence type="ECO:0000256" key="1">
    <source>
        <dbReference type="ARBA" id="ARBA00004418"/>
    </source>
</evidence>
<keyword evidence="5" id="KW-1185">Reference proteome</keyword>
<comment type="subcellular location">
    <subcellularLocation>
        <location evidence="1">Periplasm</location>
    </subcellularLocation>
</comment>
<protein>
    <submittedName>
        <fullName evidence="4">ABC transporter substrate-binding protein</fullName>
    </submittedName>
</protein>
<dbReference type="PANTHER" id="PTHR43649">
    <property type="entry name" value="ARABINOSE-BINDING PROTEIN-RELATED"/>
    <property type="match status" value="1"/>
</dbReference>
<keyword evidence="3" id="KW-0732">Signal</keyword>
<organism evidence="4 5">
    <name type="scientific">Paracoccus siganidrum</name>
    <dbReference type="NCBI Taxonomy" id="1276757"/>
    <lineage>
        <taxon>Bacteria</taxon>
        <taxon>Pseudomonadati</taxon>
        <taxon>Pseudomonadota</taxon>
        <taxon>Alphaproteobacteria</taxon>
        <taxon>Rhodobacterales</taxon>
        <taxon>Paracoccaceae</taxon>
        <taxon>Paracoccus</taxon>
    </lineage>
</organism>
<gene>
    <name evidence="4" type="ORF">D3P05_19190</name>
</gene>
<dbReference type="Pfam" id="PF01547">
    <property type="entry name" value="SBP_bac_1"/>
    <property type="match status" value="1"/>
</dbReference>
<dbReference type="Proteomes" id="UP000283587">
    <property type="component" value="Unassembled WGS sequence"/>
</dbReference>
<feature type="signal peptide" evidence="3">
    <location>
        <begin position="1"/>
        <end position="20"/>
    </location>
</feature>
<dbReference type="PANTHER" id="PTHR43649:SF12">
    <property type="entry name" value="DIACETYLCHITOBIOSE BINDING PROTEIN DASA"/>
    <property type="match status" value="1"/>
</dbReference>
<sequence length="423" mass="46028">MPKFLSILALGLALGSRALAEVTIQVVHPWPGHSPFHQAAASAFMATNPDITVKFRASPESYDTGHQSMIRDAMTGNAPDVYHSGFHLLPELVRTLSARDQIIDLASFIEAEGGQTWIDENFNPAIINLTTIDGKIWAMPFNASTPIIFFNKELIEEAGGDAENLPADWDGWIELAGKISAADSNAVGMTYDVHAWPDDWLWRALISQQGAPFMNEDGVTVAWDNDIGTNALELARRFVTEGGMEMMDFDQAKQQFVAGLSGFTVQSVNSARSFTELSEGKFTLGTAIFPVTNTDSGTIPTGGNGAVILATEPEKQVAAWEYIKFVSSPEGQDIAVRGSGYMPTNQKAMASELLGDFYAENPNWRISLDQIDRAAPWAGYPGTNSVEIWRTQREIIGEVMSGELSVEDGLAEMVKATNDLIAK</sequence>
<comment type="caution">
    <text evidence="4">The sequence shown here is derived from an EMBL/GenBank/DDBJ whole genome shotgun (WGS) entry which is preliminary data.</text>
</comment>
<evidence type="ECO:0000256" key="3">
    <source>
        <dbReference type="SAM" id="SignalP"/>
    </source>
</evidence>
<dbReference type="InterPro" id="IPR050490">
    <property type="entry name" value="Bact_solute-bd_prot1"/>
</dbReference>
<comment type="similarity">
    <text evidence="2">Belongs to the bacterial solute-binding protein 1 family.</text>
</comment>
<name>A0A418ZYX3_9RHOB</name>
<dbReference type="SUPFAM" id="SSF53850">
    <property type="entry name" value="Periplasmic binding protein-like II"/>
    <property type="match status" value="1"/>
</dbReference>
<dbReference type="AlphaFoldDB" id="A0A418ZYX3"/>
<dbReference type="CDD" id="cd14748">
    <property type="entry name" value="PBP2_UgpB"/>
    <property type="match status" value="1"/>
</dbReference>
<evidence type="ECO:0000256" key="2">
    <source>
        <dbReference type="ARBA" id="ARBA00008520"/>
    </source>
</evidence>
<dbReference type="OrthoDB" id="2509690at2"/>
<proteinExistence type="inferred from homology"/>
<dbReference type="InterPro" id="IPR006059">
    <property type="entry name" value="SBP"/>
</dbReference>
<evidence type="ECO:0000313" key="4">
    <source>
        <dbReference type="EMBL" id="RJL05726.1"/>
    </source>
</evidence>
<evidence type="ECO:0000313" key="5">
    <source>
        <dbReference type="Proteomes" id="UP000283587"/>
    </source>
</evidence>
<reference evidence="5" key="1">
    <citation type="submission" date="2018-09" db="EMBL/GenBank/DDBJ databases">
        <title>Paracoccus onubensis nov. sp. a moderate halophilic bacterium isolated from Gruta de las Maravillas (Aracena, Spain).</title>
        <authorList>
            <person name="Jurado V."/>
            <person name="Gutierrez-Patricio S."/>
            <person name="Gonzalez-Pimentel J.L."/>
            <person name="Miller A.Z."/>
            <person name="Laiz L."/>
            <person name="Saiz-Jimenez C."/>
        </authorList>
    </citation>
    <scope>NUCLEOTIDE SEQUENCE [LARGE SCALE GENOMIC DNA]</scope>
    <source>
        <strain evidence="5">DSM 26381</strain>
    </source>
</reference>
<accession>A0A418ZYX3</accession>